<evidence type="ECO:0000256" key="1">
    <source>
        <dbReference type="SAM" id="SignalP"/>
    </source>
</evidence>
<comment type="caution">
    <text evidence="2">The sequence shown here is derived from an EMBL/GenBank/DDBJ whole genome shotgun (WGS) entry which is preliminary data.</text>
</comment>
<gene>
    <name evidence="2" type="ORF">C7999DRAFT_26947</name>
</gene>
<organism evidence="2 3">
    <name type="scientific">Corynascus novoguineensis</name>
    <dbReference type="NCBI Taxonomy" id="1126955"/>
    <lineage>
        <taxon>Eukaryota</taxon>
        <taxon>Fungi</taxon>
        <taxon>Dikarya</taxon>
        <taxon>Ascomycota</taxon>
        <taxon>Pezizomycotina</taxon>
        <taxon>Sordariomycetes</taxon>
        <taxon>Sordariomycetidae</taxon>
        <taxon>Sordariales</taxon>
        <taxon>Chaetomiaceae</taxon>
        <taxon>Corynascus</taxon>
    </lineage>
</organism>
<accession>A0AAN7D1E7</accession>
<protein>
    <submittedName>
        <fullName evidence="2">Uncharacterized protein</fullName>
    </submittedName>
</protein>
<dbReference type="PANTHER" id="PTHR35394:SF5">
    <property type="entry name" value="DUF3176 DOMAIN-CONTAINING PROTEIN"/>
    <property type="match status" value="1"/>
</dbReference>
<reference evidence="2" key="1">
    <citation type="journal article" date="2023" name="Mol. Phylogenet. Evol.">
        <title>Genome-scale phylogeny and comparative genomics of the fungal order Sordariales.</title>
        <authorList>
            <person name="Hensen N."/>
            <person name="Bonometti L."/>
            <person name="Westerberg I."/>
            <person name="Brannstrom I.O."/>
            <person name="Guillou S."/>
            <person name="Cros-Aarteil S."/>
            <person name="Calhoun S."/>
            <person name="Haridas S."/>
            <person name="Kuo A."/>
            <person name="Mondo S."/>
            <person name="Pangilinan J."/>
            <person name="Riley R."/>
            <person name="LaButti K."/>
            <person name="Andreopoulos B."/>
            <person name="Lipzen A."/>
            <person name="Chen C."/>
            <person name="Yan M."/>
            <person name="Daum C."/>
            <person name="Ng V."/>
            <person name="Clum A."/>
            <person name="Steindorff A."/>
            <person name="Ohm R.A."/>
            <person name="Martin F."/>
            <person name="Silar P."/>
            <person name="Natvig D.O."/>
            <person name="Lalanne C."/>
            <person name="Gautier V."/>
            <person name="Ament-Velasquez S.L."/>
            <person name="Kruys A."/>
            <person name="Hutchinson M.I."/>
            <person name="Powell A.J."/>
            <person name="Barry K."/>
            <person name="Miller A.N."/>
            <person name="Grigoriev I.V."/>
            <person name="Debuchy R."/>
            <person name="Gladieux P."/>
            <person name="Hiltunen Thoren M."/>
            <person name="Johannesson H."/>
        </authorList>
    </citation>
    <scope>NUCLEOTIDE SEQUENCE</scope>
    <source>
        <strain evidence="2">CBS 359.72</strain>
    </source>
</reference>
<evidence type="ECO:0000313" key="2">
    <source>
        <dbReference type="EMBL" id="KAK4252225.1"/>
    </source>
</evidence>
<dbReference type="EMBL" id="MU857601">
    <property type="protein sequence ID" value="KAK4252225.1"/>
    <property type="molecule type" value="Genomic_DNA"/>
</dbReference>
<keyword evidence="3" id="KW-1185">Reference proteome</keyword>
<evidence type="ECO:0000313" key="3">
    <source>
        <dbReference type="Proteomes" id="UP001303647"/>
    </source>
</evidence>
<dbReference type="PANTHER" id="PTHR35394">
    <property type="entry name" value="DUF3176 DOMAIN-CONTAINING PROTEIN"/>
    <property type="match status" value="1"/>
</dbReference>
<feature type="chain" id="PRO_5042931592" evidence="1">
    <location>
        <begin position="28"/>
        <end position="459"/>
    </location>
</feature>
<reference evidence="2" key="2">
    <citation type="submission" date="2023-05" db="EMBL/GenBank/DDBJ databases">
        <authorList>
            <consortium name="Lawrence Berkeley National Laboratory"/>
            <person name="Steindorff A."/>
            <person name="Hensen N."/>
            <person name="Bonometti L."/>
            <person name="Westerberg I."/>
            <person name="Brannstrom I.O."/>
            <person name="Guillou S."/>
            <person name="Cros-Aarteil S."/>
            <person name="Calhoun S."/>
            <person name="Haridas S."/>
            <person name="Kuo A."/>
            <person name="Mondo S."/>
            <person name="Pangilinan J."/>
            <person name="Riley R."/>
            <person name="Labutti K."/>
            <person name="Andreopoulos B."/>
            <person name="Lipzen A."/>
            <person name="Chen C."/>
            <person name="Yanf M."/>
            <person name="Daum C."/>
            <person name="Ng V."/>
            <person name="Clum A."/>
            <person name="Ohm R."/>
            <person name="Martin F."/>
            <person name="Silar P."/>
            <person name="Natvig D."/>
            <person name="Lalanne C."/>
            <person name="Gautier V."/>
            <person name="Ament-Velasquez S.L."/>
            <person name="Kruys A."/>
            <person name="Hutchinson M.I."/>
            <person name="Powell A.J."/>
            <person name="Barry K."/>
            <person name="Miller A.N."/>
            <person name="Grigoriev I.V."/>
            <person name="Debuchy R."/>
            <person name="Gladieux P."/>
            <person name="Thoren M.H."/>
            <person name="Johannesson H."/>
        </authorList>
    </citation>
    <scope>NUCLEOTIDE SEQUENCE</scope>
    <source>
        <strain evidence="2">CBS 359.72</strain>
    </source>
</reference>
<sequence length="459" mass="48799">MVVNRALGMSAATALLTGFLLSPLTQGAITYPTRVLEGRSGTATIARSESYSHPTPYDRLDMREKQAIQLGIYHASDAEVPPLQPICSSGDCRWQNFSSLAVCAAVADVSDRLTVSDRTRPENLGVSLGDANSEPVRAARLPNGLFLVGGSASCNLNISWPHPPVSGGSEEVTNEGSFLPSNTSLAFSDTDGRVTSAIANFFLVYTNGTTTSSISWRQQEQEAEVFRATEVLLHFCVNTYEASTSRGESTSRVVFTSTLAAEDEAAGSGKTSVNVRDSLSSLSSSSTGGEGGGVVYSVKKEDVALLKSYILSVFSGVYSGRYGPAISGQTPTSEVLGLAMFPERDPPYDDAQMRAVVGNVTANVATSLTNTQIALAVSFLLGIMVQTAVWDVKILKGSPTAALLAISADEKAYLESREDMFLDSSGQEREATRKMKSIACRFRSGGNGWELELGKREDG</sequence>
<keyword evidence="1" id="KW-0732">Signal</keyword>
<dbReference type="Proteomes" id="UP001303647">
    <property type="component" value="Unassembled WGS sequence"/>
</dbReference>
<feature type="signal peptide" evidence="1">
    <location>
        <begin position="1"/>
        <end position="27"/>
    </location>
</feature>
<proteinExistence type="predicted"/>
<dbReference type="AlphaFoldDB" id="A0AAN7D1E7"/>
<name>A0AAN7D1E7_9PEZI</name>